<proteinExistence type="inferred from homology"/>
<dbReference type="AlphaFoldDB" id="L7JKJ9"/>
<comment type="similarity">
    <text evidence="1 6">Belongs to the cytochrome P450 family.</text>
</comment>
<dbReference type="InterPro" id="IPR017972">
    <property type="entry name" value="Cyt_P450_CS"/>
</dbReference>
<keyword evidence="4 5" id="KW-0408">Iron</keyword>
<keyword evidence="2 5" id="KW-0479">Metal-binding</keyword>
<dbReference type="InterPro" id="IPR002401">
    <property type="entry name" value="Cyt_P450_E_grp-I"/>
</dbReference>
<dbReference type="PRINTS" id="PR00385">
    <property type="entry name" value="P450"/>
</dbReference>
<dbReference type="GO" id="GO:0020037">
    <property type="term" value="F:heme binding"/>
    <property type="evidence" value="ECO:0007669"/>
    <property type="project" value="InterPro"/>
</dbReference>
<keyword evidence="6" id="KW-0503">Monooxygenase</keyword>
<keyword evidence="7" id="KW-1133">Transmembrane helix</keyword>
<name>L7JKJ9_PYRO1</name>
<organism>
    <name type="scientific">Pyricularia oryzae (strain P131)</name>
    <name type="common">Rice blast fungus</name>
    <name type="synonym">Magnaporthe oryzae</name>
    <dbReference type="NCBI Taxonomy" id="1143193"/>
    <lineage>
        <taxon>Eukaryota</taxon>
        <taxon>Fungi</taxon>
        <taxon>Dikarya</taxon>
        <taxon>Ascomycota</taxon>
        <taxon>Pezizomycotina</taxon>
        <taxon>Sordariomycetes</taxon>
        <taxon>Sordariomycetidae</taxon>
        <taxon>Magnaporthales</taxon>
        <taxon>Pyriculariaceae</taxon>
        <taxon>Pyricularia</taxon>
    </lineage>
</organism>
<accession>L7JKJ9</accession>
<dbReference type="GO" id="GO:0016705">
    <property type="term" value="F:oxidoreductase activity, acting on paired donors, with incorporation or reduction of molecular oxygen"/>
    <property type="evidence" value="ECO:0007669"/>
    <property type="project" value="InterPro"/>
</dbReference>
<dbReference type="InterPro" id="IPR001128">
    <property type="entry name" value="Cyt_P450"/>
</dbReference>
<reference evidence="8" key="1">
    <citation type="journal article" date="2012" name="PLoS Genet.">
        <title>Comparative analysis of the genomes of two field isolates of the rice blast fungus Magnaporthe oryzae.</title>
        <authorList>
            <person name="Xue M."/>
            <person name="Yang J."/>
            <person name="Li Z."/>
            <person name="Hu S."/>
            <person name="Yao N."/>
            <person name="Dean R.A."/>
            <person name="Zhao W."/>
            <person name="Shen M."/>
            <person name="Zhang H."/>
            <person name="Li C."/>
            <person name="Liu L."/>
            <person name="Cao L."/>
            <person name="Xu X."/>
            <person name="Xing Y."/>
            <person name="Hsiang T."/>
            <person name="Zhang Z."/>
            <person name="Xu J.R."/>
            <person name="Peng Y.L."/>
        </authorList>
    </citation>
    <scope>NUCLEOTIDE SEQUENCE [LARGE SCALE GENOMIC DNA]</scope>
    <source>
        <strain evidence="8">P131</strain>
    </source>
</reference>
<comment type="cofactor">
    <cofactor evidence="5">
        <name>heme</name>
        <dbReference type="ChEBI" id="CHEBI:30413"/>
    </cofactor>
</comment>
<dbReference type="GO" id="GO:0005506">
    <property type="term" value="F:iron ion binding"/>
    <property type="evidence" value="ECO:0007669"/>
    <property type="project" value="InterPro"/>
</dbReference>
<evidence type="ECO:0000256" key="1">
    <source>
        <dbReference type="ARBA" id="ARBA00010617"/>
    </source>
</evidence>
<evidence type="ECO:0000256" key="3">
    <source>
        <dbReference type="ARBA" id="ARBA00023002"/>
    </source>
</evidence>
<feature type="transmembrane region" description="Helical" evidence="7">
    <location>
        <begin position="6"/>
        <end position="26"/>
    </location>
</feature>
<evidence type="ECO:0000256" key="2">
    <source>
        <dbReference type="ARBA" id="ARBA00022723"/>
    </source>
</evidence>
<dbReference type="PRINTS" id="PR00463">
    <property type="entry name" value="EP450I"/>
</dbReference>
<dbReference type="PANTHER" id="PTHR24296">
    <property type="entry name" value="CYTOCHROME P450"/>
    <property type="match status" value="1"/>
</dbReference>
<dbReference type="Gene3D" id="1.10.630.10">
    <property type="entry name" value="Cytochrome P450"/>
    <property type="match status" value="1"/>
</dbReference>
<gene>
    <name evidence="8" type="ORF">OOW_P131scaffold00225g31</name>
</gene>
<dbReference type="PROSITE" id="PS00086">
    <property type="entry name" value="CYTOCHROME_P450"/>
    <property type="match status" value="1"/>
</dbReference>
<keyword evidence="5 6" id="KW-0349">Heme</keyword>
<keyword evidence="7" id="KW-0472">Membrane</keyword>
<dbReference type="InterPro" id="IPR036396">
    <property type="entry name" value="Cyt_P450_sf"/>
</dbReference>
<feature type="binding site" description="axial binding residue" evidence="5">
    <location>
        <position position="490"/>
    </location>
    <ligand>
        <name>heme</name>
        <dbReference type="ChEBI" id="CHEBI:30413"/>
    </ligand>
    <ligandPart>
        <name>Fe</name>
        <dbReference type="ChEBI" id="CHEBI:18248"/>
    </ligandPart>
</feature>
<dbReference type="SUPFAM" id="SSF48264">
    <property type="entry name" value="Cytochrome P450"/>
    <property type="match status" value="1"/>
</dbReference>
<dbReference type="Pfam" id="PF00067">
    <property type="entry name" value="p450"/>
    <property type="match status" value="1"/>
</dbReference>
<dbReference type="GO" id="GO:0004497">
    <property type="term" value="F:monooxygenase activity"/>
    <property type="evidence" value="ECO:0007669"/>
    <property type="project" value="UniProtKB-KW"/>
</dbReference>
<evidence type="ECO:0000256" key="7">
    <source>
        <dbReference type="SAM" id="Phobius"/>
    </source>
</evidence>
<protein>
    <submittedName>
        <fullName evidence="8">Cytochrome P450 94A2</fullName>
    </submittedName>
</protein>
<evidence type="ECO:0000256" key="4">
    <source>
        <dbReference type="ARBA" id="ARBA00023004"/>
    </source>
</evidence>
<sequence>MTLLEFSPWAPAILVPVALIVLYTFLAAPRLKRNGIPLKTPRDSLPFVGNGIVFLQPRQKLFAWFHQREREFGLETYQITVPTLPPGVVISDPVCLEYVFKNETLFNKGAFFKERSDDLFGHGIINVDGEPWRAQRKAGLNFLNTTNLRVLTDVALPRYLNENIGWLKNKADGETVADLQEVFHRITSQLMGKMAYNMEMHAGDDFSVAFDYASGATAERFQNPLWFITEFFTGSRLRRSLAIVKEHGRKIVANATCDRKAAEKLSATLPGVDADSEHDGLEEISGSLIQSLLDCIGDEKLVADAALNYLSAGEMLFSCSKTRTYPLTAIHQQRNSWIANQFAGRDTVAQALTWTSYLLMQHPEAIERIRAETAELISPMDGSAGNHTTLLKPPSAPYTMAVFYETMRFYPPIPFEIKQCVRETTLPDGTFLPASSVVVWCPWAMNRSKAIWGSDVDEFRPERWLSLDGKSFASRSAAEYPVFNGGARMCLGKKMADIIAVQVLPSIVTNFDFRPAYEKQQERVSKSSLTLPMQDGLPVFVKRRDVAR</sequence>
<evidence type="ECO:0000256" key="5">
    <source>
        <dbReference type="PIRSR" id="PIRSR602401-1"/>
    </source>
</evidence>
<evidence type="ECO:0000256" key="6">
    <source>
        <dbReference type="RuleBase" id="RU000461"/>
    </source>
</evidence>
<keyword evidence="7" id="KW-0812">Transmembrane</keyword>
<dbReference type="EMBL" id="JH795198">
    <property type="protein sequence ID" value="ELQ68598.1"/>
    <property type="molecule type" value="Genomic_DNA"/>
</dbReference>
<dbReference type="GO" id="GO:0006629">
    <property type="term" value="P:lipid metabolic process"/>
    <property type="evidence" value="ECO:0007669"/>
    <property type="project" value="UniProtKB-ARBA"/>
</dbReference>
<keyword evidence="3 6" id="KW-0560">Oxidoreductase</keyword>
<evidence type="ECO:0000313" key="8">
    <source>
        <dbReference type="EMBL" id="ELQ68598.1"/>
    </source>
</evidence>